<dbReference type="GO" id="GO:0004997">
    <property type="term" value="F:thyrotropin-releasing hormone receptor activity"/>
    <property type="evidence" value="ECO:0007669"/>
    <property type="project" value="InterPro"/>
</dbReference>
<name>A0A1W0W8W9_HYPEX</name>
<sequence>MAPLMFALGNMTETNSVMAEPGIRQDSLGLTYLITVEVVHIVIFLLGIVGNGGLILTVFKTSSLHSTTLCYLVFLPEVVLLPSVSKDWVLALGGVGCSLVIYLRCVGRNAGSLIVMAFTVERYTAVCRPLLAQRHGTLPRAKKIIIFCFLLVIVECLPWMGLAALPKIDPAKDQPSNVDFTVFYVTLLLVALTANCRIGKAIARSSKVRRSLAQFQLVREGDSIRSIAQTISLEVPSGQLVGRETPNRPVLDYGYLRGNLTRAKHQGNIMVLVGVVVTSALSCLPLRGLFVYNAFAD</sequence>
<feature type="transmembrane region" description="Helical" evidence="8">
    <location>
        <begin position="62"/>
        <end position="82"/>
    </location>
</feature>
<dbReference type="PANTHER" id="PTHR46061">
    <property type="entry name" value="THYROTROPIN-RELEASING HORMONE RECEPTOR"/>
    <property type="match status" value="1"/>
</dbReference>
<feature type="transmembrane region" description="Helical" evidence="8">
    <location>
        <begin position="88"/>
        <end position="106"/>
    </location>
</feature>
<gene>
    <name evidence="10" type="ORF">BV898_14100</name>
</gene>
<feature type="transmembrane region" description="Helical" evidence="8">
    <location>
        <begin position="269"/>
        <end position="292"/>
    </location>
</feature>
<evidence type="ECO:0000256" key="5">
    <source>
        <dbReference type="ARBA" id="ARBA00022989"/>
    </source>
</evidence>
<reference evidence="11" key="1">
    <citation type="submission" date="2017-01" db="EMBL/GenBank/DDBJ databases">
        <title>Comparative genomics of anhydrobiosis in the tardigrade Hypsibius dujardini.</title>
        <authorList>
            <person name="Yoshida Y."/>
            <person name="Koutsovoulos G."/>
            <person name="Laetsch D."/>
            <person name="Stevens L."/>
            <person name="Kumar S."/>
            <person name="Horikawa D."/>
            <person name="Ishino K."/>
            <person name="Komine S."/>
            <person name="Tomita M."/>
            <person name="Blaxter M."/>
            <person name="Arakawa K."/>
        </authorList>
    </citation>
    <scope>NUCLEOTIDE SEQUENCE [LARGE SCALE GENOMIC DNA]</scope>
    <source>
        <strain evidence="11">Z151</strain>
    </source>
</reference>
<keyword evidence="5 8" id="KW-1133">Transmembrane helix</keyword>
<evidence type="ECO:0000313" key="11">
    <source>
        <dbReference type="Proteomes" id="UP000192578"/>
    </source>
</evidence>
<dbReference type="Gene3D" id="1.20.1070.10">
    <property type="entry name" value="Rhodopsin 7-helix transmembrane proteins"/>
    <property type="match status" value="1"/>
</dbReference>
<accession>A0A1W0W8W9</accession>
<evidence type="ECO:0000313" key="10">
    <source>
        <dbReference type="EMBL" id="OQV11602.1"/>
    </source>
</evidence>
<dbReference type="PROSITE" id="PS50262">
    <property type="entry name" value="G_PROTEIN_RECEP_F1_2"/>
    <property type="match status" value="1"/>
</dbReference>
<feature type="transmembrane region" description="Helical" evidence="8">
    <location>
        <begin position="29"/>
        <end position="50"/>
    </location>
</feature>
<keyword evidence="4 8" id="KW-0812">Transmembrane</keyword>
<feature type="transmembrane region" description="Helical" evidence="8">
    <location>
        <begin position="182"/>
        <end position="203"/>
    </location>
</feature>
<dbReference type="InterPro" id="IPR017452">
    <property type="entry name" value="GPCR_Rhodpsn_7TM"/>
</dbReference>
<evidence type="ECO:0000256" key="2">
    <source>
        <dbReference type="ARBA" id="ARBA00004370"/>
    </source>
</evidence>
<dbReference type="InterPro" id="IPR000276">
    <property type="entry name" value="GPCR_Rhodpsn"/>
</dbReference>
<evidence type="ECO:0000256" key="7">
    <source>
        <dbReference type="ARBA" id="ARBA00032251"/>
    </source>
</evidence>
<comment type="subcellular location">
    <subcellularLocation>
        <location evidence="2">Membrane</location>
    </subcellularLocation>
</comment>
<evidence type="ECO:0000256" key="4">
    <source>
        <dbReference type="ARBA" id="ARBA00022692"/>
    </source>
</evidence>
<dbReference type="GO" id="GO:0016020">
    <property type="term" value="C:membrane"/>
    <property type="evidence" value="ECO:0007669"/>
    <property type="project" value="UniProtKB-SubCell"/>
</dbReference>
<dbReference type="AlphaFoldDB" id="A0A1W0W8W9"/>
<dbReference type="OrthoDB" id="9990906at2759"/>
<keyword evidence="6 8" id="KW-0472">Membrane</keyword>
<dbReference type="InterPro" id="IPR002120">
    <property type="entry name" value="TRH_rcpt_1"/>
</dbReference>
<evidence type="ECO:0000256" key="1">
    <source>
        <dbReference type="ARBA" id="ARBA00004100"/>
    </source>
</evidence>
<organism evidence="10 11">
    <name type="scientific">Hypsibius exemplaris</name>
    <name type="common">Freshwater tardigrade</name>
    <dbReference type="NCBI Taxonomy" id="2072580"/>
    <lineage>
        <taxon>Eukaryota</taxon>
        <taxon>Metazoa</taxon>
        <taxon>Ecdysozoa</taxon>
        <taxon>Tardigrada</taxon>
        <taxon>Eutardigrada</taxon>
        <taxon>Parachela</taxon>
        <taxon>Hypsibioidea</taxon>
        <taxon>Hypsibiidae</taxon>
        <taxon>Hypsibius</taxon>
    </lineage>
</organism>
<evidence type="ECO:0000256" key="3">
    <source>
        <dbReference type="ARBA" id="ARBA00018873"/>
    </source>
</evidence>
<proteinExistence type="predicted"/>
<dbReference type="PANTHER" id="PTHR46061:SF3">
    <property type="entry name" value="THYROTROPIN-RELEASING HORMONE RECEPTOR"/>
    <property type="match status" value="1"/>
</dbReference>
<evidence type="ECO:0000256" key="8">
    <source>
        <dbReference type="SAM" id="Phobius"/>
    </source>
</evidence>
<protein>
    <recommendedName>
        <fullName evidence="3">Thyrotropin-releasing hormone receptor</fullName>
    </recommendedName>
    <alternativeName>
        <fullName evidence="7">Thyroliberin receptor</fullName>
    </alternativeName>
</protein>
<dbReference type="EMBL" id="MTYJ01000166">
    <property type="protein sequence ID" value="OQV11602.1"/>
    <property type="molecule type" value="Genomic_DNA"/>
</dbReference>
<dbReference type="Proteomes" id="UP000192578">
    <property type="component" value="Unassembled WGS sequence"/>
</dbReference>
<dbReference type="PROSITE" id="PS00237">
    <property type="entry name" value="G_PROTEIN_RECEP_F1_1"/>
    <property type="match status" value="1"/>
</dbReference>
<comment type="caution">
    <text evidence="10">The sequence shown here is derived from an EMBL/GenBank/DDBJ whole genome shotgun (WGS) entry which is preliminary data.</text>
</comment>
<comment type="function">
    <text evidence="1">Receptor for thyrotropin-releasing hormone (TRH). Upon ligand binding, this G-protein-coupled receptor triggers activation of the phosphatidylinositol (IP3)-calcium-protein kinase C (PKC) pathway.</text>
</comment>
<dbReference type="Pfam" id="PF00001">
    <property type="entry name" value="7tm_1"/>
    <property type="match status" value="1"/>
</dbReference>
<feature type="domain" description="G-protein coupled receptors family 1 profile" evidence="9">
    <location>
        <begin position="9"/>
        <end position="158"/>
    </location>
</feature>
<evidence type="ECO:0000256" key="6">
    <source>
        <dbReference type="ARBA" id="ARBA00023136"/>
    </source>
</evidence>
<keyword evidence="11" id="KW-1185">Reference proteome</keyword>
<feature type="transmembrane region" description="Helical" evidence="8">
    <location>
        <begin position="144"/>
        <end position="162"/>
    </location>
</feature>
<dbReference type="SUPFAM" id="SSF81321">
    <property type="entry name" value="Family A G protein-coupled receptor-like"/>
    <property type="match status" value="1"/>
</dbReference>
<evidence type="ECO:0000259" key="9">
    <source>
        <dbReference type="PROSITE" id="PS50262"/>
    </source>
</evidence>